<dbReference type="GO" id="GO:0004703">
    <property type="term" value="F:G protein-coupled receptor kinase activity"/>
    <property type="evidence" value="ECO:0007669"/>
    <property type="project" value="InterPro"/>
</dbReference>
<dbReference type="PROSITE" id="PS51285">
    <property type="entry name" value="AGC_KINASE_CTER"/>
    <property type="match status" value="1"/>
</dbReference>
<feature type="domain" description="Protein kinase" evidence="8">
    <location>
        <begin position="1"/>
        <end position="117"/>
    </location>
</feature>
<dbReference type="GO" id="GO:0007165">
    <property type="term" value="P:signal transduction"/>
    <property type="evidence" value="ECO:0007669"/>
    <property type="project" value="InterPro"/>
</dbReference>
<feature type="domain" description="AGC-kinase C-terminal" evidence="9">
    <location>
        <begin position="118"/>
        <end position="242"/>
    </location>
</feature>
<comment type="similarity">
    <text evidence="1 7">Belongs to the protein kinase superfamily. AGC Ser/Thr protein kinase family. GPRK subfamily.</text>
</comment>
<evidence type="ECO:0000313" key="10">
    <source>
        <dbReference type="WBParaSite" id="HNAJ_0001051901-mRNA-1"/>
    </source>
</evidence>
<evidence type="ECO:0000256" key="4">
    <source>
        <dbReference type="ARBA" id="ARBA00022741"/>
    </source>
</evidence>
<dbReference type="WBParaSite" id="HNAJ_0001051901-mRNA-1">
    <property type="protein sequence ID" value="HNAJ_0001051901-mRNA-1"/>
    <property type="gene ID" value="HNAJ_0001051901"/>
</dbReference>
<dbReference type="PANTHER" id="PTHR24355">
    <property type="entry name" value="G PROTEIN-COUPLED RECEPTOR KINASE/RIBOSOMAL PROTEIN S6 KINASE"/>
    <property type="match status" value="1"/>
</dbReference>
<dbReference type="SUPFAM" id="SSF56112">
    <property type="entry name" value="Protein kinase-like (PK-like)"/>
    <property type="match status" value="1"/>
</dbReference>
<dbReference type="PRINTS" id="PR00717">
    <property type="entry name" value="GPCRKINASE"/>
</dbReference>
<dbReference type="Gene3D" id="1.10.510.10">
    <property type="entry name" value="Transferase(Phosphotransferase) domain 1"/>
    <property type="match status" value="1"/>
</dbReference>
<name>A0A0R3TSA6_RODNA</name>
<evidence type="ECO:0000256" key="2">
    <source>
        <dbReference type="ARBA" id="ARBA00022527"/>
    </source>
</evidence>
<dbReference type="GO" id="GO:0009966">
    <property type="term" value="P:regulation of signal transduction"/>
    <property type="evidence" value="ECO:0007669"/>
    <property type="project" value="TreeGrafter"/>
</dbReference>
<dbReference type="EC" id="2.7.11.-" evidence="7"/>
<dbReference type="SMART" id="SM00133">
    <property type="entry name" value="S_TK_X"/>
    <property type="match status" value="1"/>
</dbReference>
<dbReference type="GO" id="GO:0005737">
    <property type="term" value="C:cytoplasm"/>
    <property type="evidence" value="ECO:0007669"/>
    <property type="project" value="TreeGrafter"/>
</dbReference>
<evidence type="ECO:0000256" key="6">
    <source>
        <dbReference type="ARBA" id="ARBA00022840"/>
    </source>
</evidence>
<evidence type="ECO:0000256" key="1">
    <source>
        <dbReference type="ARBA" id="ARBA00009793"/>
    </source>
</evidence>
<dbReference type="GO" id="GO:0005524">
    <property type="term" value="F:ATP binding"/>
    <property type="evidence" value="ECO:0007669"/>
    <property type="project" value="UniProtKB-KW"/>
</dbReference>
<dbReference type="InterPro" id="IPR000239">
    <property type="entry name" value="GPCR_kinase"/>
</dbReference>
<dbReference type="InterPro" id="IPR000961">
    <property type="entry name" value="AGC-kinase_C"/>
</dbReference>
<evidence type="ECO:0000259" key="9">
    <source>
        <dbReference type="PROSITE" id="PS51285"/>
    </source>
</evidence>
<accession>A0A0R3TSA6</accession>
<reference evidence="10" key="1">
    <citation type="submission" date="2017-02" db="UniProtKB">
        <authorList>
            <consortium name="WormBaseParasite"/>
        </authorList>
    </citation>
    <scope>IDENTIFICATION</scope>
</reference>
<evidence type="ECO:0000259" key="8">
    <source>
        <dbReference type="PROSITE" id="PS50011"/>
    </source>
</evidence>
<proteinExistence type="inferred from homology"/>
<dbReference type="Gene3D" id="3.30.200.20">
    <property type="entry name" value="Phosphorylase Kinase, domain 1"/>
    <property type="match status" value="1"/>
</dbReference>
<keyword evidence="3 7" id="KW-0808">Transferase</keyword>
<dbReference type="InterPro" id="IPR011009">
    <property type="entry name" value="Kinase-like_dom_sf"/>
</dbReference>
<evidence type="ECO:0000256" key="3">
    <source>
        <dbReference type="ARBA" id="ARBA00022679"/>
    </source>
</evidence>
<dbReference type="InterPro" id="IPR000719">
    <property type="entry name" value="Prot_kinase_dom"/>
</dbReference>
<evidence type="ECO:0000256" key="7">
    <source>
        <dbReference type="RuleBase" id="RU000308"/>
    </source>
</evidence>
<sequence>LRISDLGLAVEIDHHTALKGRVGTAGYMAPEVIRGERYTFSPDWFGLGCIVYEMIMGQSPFRKRRERLKREEIDRRVCEDAEVYNQRFGDTLLQKDKSKRLGCDERGALAVKAHPWFHGMNWKRLEAGLIEPPFTPDPHAVYAKDVLDIEQFSTVKGVKIEAEDINFYRKFCSGAVSIPWQQEMLETECFDDLNIFYNPDGTLVANLDENMPPSNEDSSKSQCCFPFFGFSASSSHHNSQKNNRAKYDAIANRNNAADISNDFTRSPTQTTSPASSVTGLVIADHLEGLAPHLDTKILSNDESGRALLDLAVLRSQALLSSSLDGPIGGGKIPSISNSNEHSQQ</sequence>
<dbReference type="Pfam" id="PF00069">
    <property type="entry name" value="Pkinase"/>
    <property type="match status" value="1"/>
</dbReference>
<keyword evidence="6 7" id="KW-0067">ATP-binding</keyword>
<organism evidence="10">
    <name type="scientific">Rodentolepis nana</name>
    <name type="common">Dwarf tapeworm</name>
    <name type="synonym">Hymenolepis nana</name>
    <dbReference type="NCBI Taxonomy" id="102285"/>
    <lineage>
        <taxon>Eukaryota</taxon>
        <taxon>Metazoa</taxon>
        <taxon>Spiralia</taxon>
        <taxon>Lophotrochozoa</taxon>
        <taxon>Platyhelminthes</taxon>
        <taxon>Cestoda</taxon>
        <taxon>Eucestoda</taxon>
        <taxon>Cyclophyllidea</taxon>
        <taxon>Hymenolepididae</taxon>
        <taxon>Rodentolepis</taxon>
    </lineage>
</organism>
<evidence type="ECO:0000256" key="5">
    <source>
        <dbReference type="ARBA" id="ARBA00022777"/>
    </source>
</evidence>
<dbReference type="PANTHER" id="PTHR24355:SF28">
    <property type="entry name" value="G PROTEIN-COUPLED RECEPTOR KINASE 2"/>
    <property type="match status" value="1"/>
</dbReference>
<dbReference type="AlphaFoldDB" id="A0A0R3TSA6"/>
<keyword evidence="2 7" id="KW-0723">Serine/threonine-protein kinase</keyword>
<dbReference type="PROSITE" id="PS50011">
    <property type="entry name" value="PROTEIN_KINASE_DOM"/>
    <property type="match status" value="1"/>
</dbReference>
<keyword evidence="5 7" id="KW-0418">Kinase</keyword>
<keyword evidence="4 7" id="KW-0547">Nucleotide-binding</keyword>
<protein>
    <recommendedName>
        <fullName evidence="7">G protein-coupled receptor kinase</fullName>
        <ecNumber evidence="7">2.7.11.-</ecNumber>
    </recommendedName>
</protein>
<dbReference type="STRING" id="102285.A0A0R3TSA6"/>